<proteinExistence type="predicted"/>
<dbReference type="PROSITE" id="PS00622">
    <property type="entry name" value="HTH_LUXR_1"/>
    <property type="match status" value="1"/>
</dbReference>
<dbReference type="Proteomes" id="UP000028878">
    <property type="component" value="Unassembled WGS sequence"/>
</dbReference>
<evidence type="ECO:0000313" key="3">
    <source>
        <dbReference type="EMBL" id="CDN89332.1"/>
    </source>
</evidence>
<dbReference type="GO" id="GO:0003677">
    <property type="term" value="F:DNA binding"/>
    <property type="evidence" value="ECO:0007669"/>
    <property type="project" value="InterPro"/>
</dbReference>
<dbReference type="InterPro" id="IPR000792">
    <property type="entry name" value="Tscrpt_reg_LuxR_C"/>
</dbReference>
<evidence type="ECO:0000259" key="2">
    <source>
        <dbReference type="PROSITE" id="PS50043"/>
    </source>
</evidence>
<sequence length="365" mass="39659">MAPPLTQTIRFCTTRDGVRIAFASTGQGAPLVRAAHFLTHLDGDLGSPVWRPWIDELSRERTLIRYDGRGCGLSDRTDAPLALDAWLADLEAVVEAAGLDRFALFGCSQGAAVAVAYAARHPERVTALAIIGGYVRGLLHRQPTPQQLKEAKLLLDLVEIGWGQDSEAFRQVFTSLFIPGGTPEQTRWFNELERLSCSPEHAARTIAAFGSIDVSDEARRVRCPVLVMHARGDLRVPFDEGRHIAGLIEGARFVPIDSRNHVLLQQEPAFAGSFATVRRFLADAEAVDAPLSPLFTRLSPGERALLELLAQGRDNLQIAAHLGLSEKTVRNKVSAVFGKLEVATRAQAIVLAREAGYGKGKPPPG</sequence>
<dbReference type="RefSeq" id="WP_009517657.1">
    <property type="nucleotide sequence ID" value="NZ_CCAE010000040.1"/>
</dbReference>
<dbReference type="AlphaFoldDB" id="A0A1L1PH26"/>
<dbReference type="Pfam" id="PF00196">
    <property type="entry name" value="GerE"/>
    <property type="match status" value="1"/>
</dbReference>
<dbReference type="EMBL" id="CCAE010000040">
    <property type="protein sequence ID" value="CDN89332.1"/>
    <property type="molecule type" value="Genomic_DNA"/>
</dbReference>
<dbReference type="CDD" id="cd06170">
    <property type="entry name" value="LuxR_C_like"/>
    <property type="match status" value="1"/>
</dbReference>
<dbReference type="PANTHER" id="PTHR43798">
    <property type="entry name" value="MONOACYLGLYCEROL LIPASE"/>
    <property type="match status" value="1"/>
</dbReference>
<dbReference type="GO" id="GO:0016787">
    <property type="term" value="F:hydrolase activity"/>
    <property type="evidence" value="ECO:0007669"/>
    <property type="project" value="UniProtKB-KW"/>
</dbReference>
<dbReference type="GO" id="GO:0016020">
    <property type="term" value="C:membrane"/>
    <property type="evidence" value="ECO:0007669"/>
    <property type="project" value="TreeGrafter"/>
</dbReference>
<dbReference type="InterPro" id="IPR000073">
    <property type="entry name" value="AB_hydrolase_1"/>
</dbReference>
<organism evidence="3 4">
    <name type="scientific">Hydrogenophaga intermedia</name>
    <dbReference type="NCBI Taxonomy" id="65786"/>
    <lineage>
        <taxon>Bacteria</taxon>
        <taxon>Pseudomonadati</taxon>
        <taxon>Pseudomonadota</taxon>
        <taxon>Betaproteobacteria</taxon>
        <taxon>Burkholderiales</taxon>
        <taxon>Comamonadaceae</taxon>
        <taxon>Hydrogenophaga</taxon>
    </lineage>
</organism>
<dbReference type="PROSITE" id="PS50043">
    <property type="entry name" value="HTH_LUXR_2"/>
    <property type="match status" value="1"/>
</dbReference>
<accession>A0A1L1PH26</accession>
<dbReference type="PRINTS" id="PR00038">
    <property type="entry name" value="HTHLUXR"/>
</dbReference>
<dbReference type="InterPro" id="IPR029058">
    <property type="entry name" value="AB_hydrolase_fold"/>
</dbReference>
<dbReference type="GO" id="GO:0006355">
    <property type="term" value="P:regulation of DNA-templated transcription"/>
    <property type="evidence" value="ECO:0007669"/>
    <property type="project" value="InterPro"/>
</dbReference>
<dbReference type="PRINTS" id="PR00111">
    <property type="entry name" value="ABHYDROLASE"/>
</dbReference>
<gene>
    <name evidence="3" type="ORF">BN948_03769</name>
</gene>
<protein>
    <submittedName>
        <fullName evidence="3">LuxR family transcriptional regulator</fullName>
    </submittedName>
</protein>
<dbReference type="Pfam" id="PF00561">
    <property type="entry name" value="Abhydrolase_1"/>
    <property type="match status" value="1"/>
</dbReference>
<dbReference type="SMART" id="SM00421">
    <property type="entry name" value="HTH_LUXR"/>
    <property type="match status" value="1"/>
</dbReference>
<evidence type="ECO:0000256" key="1">
    <source>
        <dbReference type="ARBA" id="ARBA00022801"/>
    </source>
</evidence>
<keyword evidence="4" id="KW-1185">Reference proteome</keyword>
<keyword evidence="1" id="KW-0378">Hydrolase</keyword>
<dbReference type="PANTHER" id="PTHR43798:SF31">
    <property type="entry name" value="AB HYDROLASE SUPERFAMILY PROTEIN YCLE"/>
    <property type="match status" value="1"/>
</dbReference>
<evidence type="ECO:0000313" key="4">
    <source>
        <dbReference type="Proteomes" id="UP000028878"/>
    </source>
</evidence>
<dbReference type="SUPFAM" id="SSF46894">
    <property type="entry name" value="C-terminal effector domain of the bipartite response regulators"/>
    <property type="match status" value="1"/>
</dbReference>
<dbReference type="Gene3D" id="1.10.10.10">
    <property type="entry name" value="Winged helix-like DNA-binding domain superfamily/Winged helix DNA-binding domain"/>
    <property type="match status" value="1"/>
</dbReference>
<dbReference type="InterPro" id="IPR016032">
    <property type="entry name" value="Sig_transdc_resp-reg_C-effctor"/>
</dbReference>
<name>A0A1L1PH26_HYDIT</name>
<dbReference type="InterPro" id="IPR050266">
    <property type="entry name" value="AB_hydrolase_sf"/>
</dbReference>
<reference evidence="4" key="1">
    <citation type="submission" date="2014-11" db="EMBL/GenBank/DDBJ databases">
        <title>Draft genome sequence of Hydrogenophaga intermedia S1.</title>
        <authorList>
            <person name="Gan H.M."/>
            <person name="Chew T.H."/>
            <person name="Stolz A."/>
        </authorList>
    </citation>
    <scope>NUCLEOTIDE SEQUENCE [LARGE SCALE GENOMIC DNA]</scope>
    <source>
        <strain evidence="4">S1</strain>
    </source>
</reference>
<feature type="domain" description="HTH luxR-type" evidence="2">
    <location>
        <begin position="291"/>
        <end position="356"/>
    </location>
</feature>
<dbReference type="Gene3D" id="3.40.50.1820">
    <property type="entry name" value="alpha/beta hydrolase"/>
    <property type="match status" value="1"/>
</dbReference>
<dbReference type="InterPro" id="IPR036388">
    <property type="entry name" value="WH-like_DNA-bd_sf"/>
</dbReference>
<dbReference type="SUPFAM" id="SSF53474">
    <property type="entry name" value="alpha/beta-Hydrolases"/>
    <property type="match status" value="1"/>
</dbReference>